<proteinExistence type="predicted"/>
<dbReference type="Proteomes" id="UP000887013">
    <property type="component" value="Unassembled WGS sequence"/>
</dbReference>
<protein>
    <recommendedName>
        <fullName evidence="4">ALMS motif domain-containing protein</fullName>
    </recommendedName>
</protein>
<sequence>MGGEVDNSQTSTTNVVTKQDSHSDLLNSFLDDEFVDDLTLKVRSLLKSWEDSPVENDSNNVLLDNQIEIRSNQLLSNNIRESETKKSTVSDCNSNKIMQESQCSSELKCICNNKAKFNYIKNVSSDHSYTDSSFDIKSQLSETKPSIGLKKNIVDNSSESSTLKDVMLQNISDHNVNKYPHIPKISVSKTDQYEVKLNSKQPYAMSSTQSQSVDDPLSYYEFTNKLQNAVRRTDSENGLSECISNEHAVLVSTAKSYGMEKSLTSKKHITSSHLLPSAAISTDMFSRDFSDKEAERSWSEITVVAESLSEPKSTLLMMSKDNIHDSINLQSTCPVSHKKCPNVQVKENLASSLRNSSAGNDTYSSNRRDMRLGGIDPYRAFQELDKEFNSSNYRPNSSLSDHDTPPLSASSMASSKRLEWDNGADIGYSIVALNPKTRSGTIIPSMARSEPEGISFINEATTSTGTSQITFQGFVSVNSSEASTSLTYSHLDSVNSKDSSVHDPGMEDLLERSSSLGSLSRSDSKKSVIYNSVRDMRQCKIQRPNFTSVINFCPSQKNSSWPDLSMKNSQRSCDWSAVSLTNLLSKSDELIGSKKNPQSKHLMNKFHFPGFSSSDNINNKSSDSFQLPERIMPLGENIPLVVQSVPEHISAENMSHSCKSCHSPLNVNINSTVNLTVQKSDDLLKLQEGDLESFEFDSETLNSNQITNTSQCSHHFTESDWLDDINADIDSNLHYVTDIPEFPDYQMQTFHSRPLLLLSNDSSKLKGNNISNIMHSFFGNSSTNDHSVSGNLEVKPHIRWYPFTSVSHLQDIKNVSTQTSMSFISKDQLDSSVQVCDQQVLSKSSGLNLGSNSLERKTFVDENYKITGFPNANSRLTNVSSISTKATSMLEHDCATQLDKRTDSFSSYSNPVTLNSKLFVNKDNHLNTVNNELNNPNLVNGPEINTWNVSFEDKTGKNEEKLFLSTETSTFSNKAEISQYSYGYDWHTPTSSSKTLNSQESIYSSVKKMVDQESNYASNQLVSSMERRVGVGQSQFSPESLESKNSSTNLGKSHGGEQSKQISFTQSARKSSSASLNDSIRKNLSQSASFSNAVYSRTTALNQVENDSANYFHEGNKLKLDSNETLPMTLNYRQNAYEMVSSKYNAYTTENQITDYERANHDSSSVKSDHIDITSEIAKSSPTTESNSSELLLQNHPSLFSHHYKGRMIPKSYSDPLITAENLDTGLRLGIDRSGIDRSGLYHQKLLANKTLDINLYDLNHRMNSNEEYMYEGKSLGTEEKLKLYESLNSNRYEKNVFEKVTPSAVFCEGNSIHNRKQFSEASVLQDNSHLSSMLDHTDYTSKYFLKDQDHLHIADKIANPSDPFKLSKYCEVAGDMQILKSSSQRKRNFDLKEKIQKSVGIQVPECIHGSQKCSFCHKSKNSHMNFCYQKEAFKTVLNHTLARKIKASTYGTSFCVFSSECYCCCNKSLQEAFNFHRPEIVDRIETRKKEIGGRSKEKLFVHMPCGSHTTPKPPTFQLKLKPITDVSEKAKKVSSYKENNKRSKRNAPLSEKNKAFQKARQKNLNKYNRMMSKIYSQRLKSETLEGRVNHQRNEILIKS</sequence>
<name>A0A8X6NP45_NEPPI</name>
<keyword evidence="3" id="KW-1185">Reference proteome</keyword>
<reference evidence="2" key="1">
    <citation type="submission" date="2020-08" db="EMBL/GenBank/DDBJ databases">
        <title>Multicomponent nature underlies the extraordinary mechanical properties of spider dragline silk.</title>
        <authorList>
            <person name="Kono N."/>
            <person name="Nakamura H."/>
            <person name="Mori M."/>
            <person name="Yoshida Y."/>
            <person name="Ohtoshi R."/>
            <person name="Malay A.D."/>
            <person name="Moran D.A.P."/>
            <person name="Tomita M."/>
            <person name="Numata K."/>
            <person name="Arakawa K."/>
        </authorList>
    </citation>
    <scope>NUCLEOTIDE SEQUENCE</scope>
</reference>
<accession>A0A8X6NP45</accession>
<feature type="compositionally biased region" description="Polar residues" evidence="1">
    <location>
        <begin position="390"/>
        <end position="399"/>
    </location>
</feature>
<evidence type="ECO:0000313" key="2">
    <source>
        <dbReference type="EMBL" id="GFT26904.1"/>
    </source>
</evidence>
<feature type="region of interest" description="Disordered" evidence="1">
    <location>
        <begin position="1028"/>
        <end position="1077"/>
    </location>
</feature>
<comment type="caution">
    <text evidence="2">The sequence shown here is derived from an EMBL/GenBank/DDBJ whole genome shotgun (WGS) entry which is preliminary data.</text>
</comment>
<feature type="region of interest" description="Disordered" evidence="1">
    <location>
        <begin position="390"/>
        <end position="414"/>
    </location>
</feature>
<feature type="compositionally biased region" description="Polar residues" evidence="1">
    <location>
        <begin position="1032"/>
        <end position="1077"/>
    </location>
</feature>
<evidence type="ECO:0008006" key="4">
    <source>
        <dbReference type="Google" id="ProtNLM"/>
    </source>
</evidence>
<dbReference type="EMBL" id="BMAW01106967">
    <property type="protein sequence ID" value="GFT26904.1"/>
    <property type="molecule type" value="Genomic_DNA"/>
</dbReference>
<gene>
    <name evidence="2" type="primary">NCL1_44418</name>
    <name evidence="2" type="ORF">NPIL_148501</name>
</gene>
<organism evidence="2 3">
    <name type="scientific">Nephila pilipes</name>
    <name type="common">Giant wood spider</name>
    <name type="synonym">Nephila maculata</name>
    <dbReference type="NCBI Taxonomy" id="299642"/>
    <lineage>
        <taxon>Eukaryota</taxon>
        <taxon>Metazoa</taxon>
        <taxon>Ecdysozoa</taxon>
        <taxon>Arthropoda</taxon>
        <taxon>Chelicerata</taxon>
        <taxon>Arachnida</taxon>
        <taxon>Araneae</taxon>
        <taxon>Araneomorphae</taxon>
        <taxon>Entelegynae</taxon>
        <taxon>Araneoidea</taxon>
        <taxon>Nephilidae</taxon>
        <taxon>Nephila</taxon>
    </lineage>
</organism>
<dbReference type="OrthoDB" id="6430517at2759"/>
<feature type="region of interest" description="Disordered" evidence="1">
    <location>
        <begin position="1532"/>
        <end position="1556"/>
    </location>
</feature>
<evidence type="ECO:0000256" key="1">
    <source>
        <dbReference type="SAM" id="MobiDB-lite"/>
    </source>
</evidence>
<evidence type="ECO:0000313" key="3">
    <source>
        <dbReference type="Proteomes" id="UP000887013"/>
    </source>
</evidence>